<dbReference type="AlphaFoldDB" id="A0A2V4BAQ3"/>
<dbReference type="InterPro" id="IPR014030">
    <property type="entry name" value="Ketoacyl_synth_N"/>
</dbReference>
<dbReference type="RefSeq" id="WP_245992376.1">
    <property type="nucleotide sequence ID" value="NZ_MASW01000001.1"/>
</dbReference>
<evidence type="ECO:0000256" key="1">
    <source>
        <dbReference type="ARBA" id="ARBA00022679"/>
    </source>
</evidence>
<dbReference type="PANTHER" id="PTHR11712:SF336">
    <property type="entry name" value="3-OXOACYL-[ACYL-CARRIER-PROTEIN] SYNTHASE, MITOCHONDRIAL"/>
    <property type="match status" value="1"/>
</dbReference>
<name>A0A2V4BAQ3_9PSEU</name>
<keyword evidence="1" id="KW-0808">Transferase</keyword>
<evidence type="ECO:0000313" key="4">
    <source>
        <dbReference type="Proteomes" id="UP000249915"/>
    </source>
</evidence>
<keyword evidence="4" id="KW-1185">Reference proteome</keyword>
<organism evidence="3 4">
    <name type="scientific">Prauserella muralis</name>
    <dbReference type="NCBI Taxonomy" id="588067"/>
    <lineage>
        <taxon>Bacteria</taxon>
        <taxon>Bacillati</taxon>
        <taxon>Actinomycetota</taxon>
        <taxon>Actinomycetes</taxon>
        <taxon>Pseudonocardiales</taxon>
        <taxon>Pseudonocardiaceae</taxon>
        <taxon>Prauserella</taxon>
    </lineage>
</organism>
<accession>A0A2V4BAQ3</accession>
<dbReference type="GO" id="GO:0006633">
    <property type="term" value="P:fatty acid biosynthetic process"/>
    <property type="evidence" value="ECO:0007669"/>
    <property type="project" value="TreeGrafter"/>
</dbReference>
<proteinExistence type="predicted"/>
<dbReference type="EMBL" id="MASW01000001">
    <property type="protein sequence ID" value="PXY32226.1"/>
    <property type="molecule type" value="Genomic_DNA"/>
</dbReference>
<dbReference type="SUPFAM" id="SSF53901">
    <property type="entry name" value="Thiolase-like"/>
    <property type="match status" value="2"/>
</dbReference>
<dbReference type="PANTHER" id="PTHR11712">
    <property type="entry name" value="POLYKETIDE SYNTHASE-RELATED"/>
    <property type="match status" value="1"/>
</dbReference>
<protein>
    <submittedName>
        <fullName evidence="3">3-oxoacyl-ACP synthase</fullName>
    </submittedName>
</protein>
<gene>
    <name evidence="3" type="ORF">BAY60_08035</name>
</gene>
<dbReference type="Proteomes" id="UP000249915">
    <property type="component" value="Unassembled WGS sequence"/>
</dbReference>
<feature type="domain" description="Beta-ketoacyl synthase-like N-terminal" evidence="2">
    <location>
        <begin position="40"/>
        <end position="181"/>
    </location>
</feature>
<dbReference type="Gene3D" id="3.40.47.10">
    <property type="match status" value="1"/>
</dbReference>
<reference evidence="3 4" key="1">
    <citation type="submission" date="2016-07" db="EMBL/GenBank/DDBJ databases">
        <title>Draft genome sequence of Prauserella muralis DSM 45305, isolated from a mould-covered wall in an indoor environment.</title>
        <authorList>
            <person name="Ruckert C."/>
            <person name="Albersmeier A."/>
            <person name="Jiang C.-L."/>
            <person name="Jiang Y."/>
            <person name="Kalinowski J."/>
            <person name="Schneider O."/>
            <person name="Winkler A."/>
            <person name="Zotchev S.B."/>
        </authorList>
    </citation>
    <scope>NUCLEOTIDE SEQUENCE [LARGE SCALE GENOMIC DNA]</scope>
    <source>
        <strain evidence="3 4">DSM 45305</strain>
    </source>
</reference>
<evidence type="ECO:0000313" key="3">
    <source>
        <dbReference type="EMBL" id="PXY32226.1"/>
    </source>
</evidence>
<evidence type="ECO:0000259" key="2">
    <source>
        <dbReference type="Pfam" id="PF00109"/>
    </source>
</evidence>
<dbReference type="GO" id="GO:0004315">
    <property type="term" value="F:3-oxoacyl-[acyl-carrier-protein] synthase activity"/>
    <property type="evidence" value="ECO:0007669"/>
    <property type="project" value="TreeGrafter"/>
</dbReference>
<dbReference type="Pfam" id="PF00109">
    <property type="entry name" value="ketoacyl-synt"/>
    <property type="match status" value="1"/>
</dbReference>
<sequence length="334" mass="33577">MTGAVVTAWSAISACGVGRAALRAGQARPTRVDGGPGDEAFLAADFVVDEALGTKGTGSMDRSSALGIGVVGDVLAGLAVDERTGVVLGTTSGSAQTQLEFTRDSLTRRKPYFVNPATMPFALMNSAAAQAAIWHKLTGPNSTIAGGRLSGLGVLRYGTRLLAAGRASGVVCGAVEEYSAARAWLEEHRGRRGSLLGEGAAAVFVEPAGSPRPVLAEVLGIETRVAVDGDPEAALASGVRRVLERAAIEAGDVTTVALSAPGGLLGEAERAVADAAFSGLTAVVDPAEAVGDVGAAIGMFQVVAVLDRPGFALVTALDDDGTVGCGLLRVPDVS</sequence>
<dbReference type="InterPro" id="IPR000794">
    <property type="entry name" value="Beta-ketoacyl_synthase"/>
</dbReference>
<comment type="caution">
    <text evidence="3">The sequence shown here is derived from an EMBL/GenBank/DDBJ whole genome shotgun (WGS) entry which is preliminary data.</text>
</comment>
<dbReference type="InterPro" id="IPR016039">
    <property type="entry name" value="Thiolase-like"/>
</dbReference>